<evidence type="ECO:0000313" key="2">
    <source>
        <dbReference type="Proteomes" id="UP000002357"/>
    </source>
</evidence>
<name>D5SIR8_STRCL</name>
<keyword evidence="2" id="KW-1185">Reference proteome</keyword>
<dbReference type="AlphaFoldDB" id="D5SIR8"/>
<organism evidence="1 2">
    <name type="scientific">Streptomyces clavuligerus</name>
    <dbReference type="NCBI Taxonomy" id="1901"/>
    <lineage>
        <taxon>Bacteria</taxon>
        <taxon>Bacillati</taxon>
        <taxon>Actinomycetota</taxon>
        <taxon>Actinomycetes</taxon>
        <taxon>Kitasatosporales</taxon>
        <taxon>Streptomycetaceae</taxon>
        <taxon>Streptomyces</taxon>
    </lineage>
</organism>
<keyword evidence="1" id="KW-0614">Plasmid</keyword>
<proteinExistence type="predicted"/>
<evidence type="ECO:0000313" key="1">
    <source>
        <dbReference type="EMBL" id="EFG03811.2"/>
    </source>
</evidence>
<reference evidence="1 2" key="1">
    <citation type="journal article" date="2010" name="Genome Biol. Evol.">
        <title>The sequence of a 1.8-mb bacterial linear plasmid reveals a rich evolutionary reservoir of secondary metabolic pathways.</title>
        <authorList>
            <person name="Medema M.H."/>
            <person name="Trefzer A."/>
            <person name="Kovalchuk A."/>
            <person name="van den Berg M."/>
            <person name="Mueller U."/>
            <person name="Heijne W."/>
            <person name="Wu L."/>
            <person name="Alam M.T."/>
            <person name="Ronning C.M."/>
            <person name="Nierman W.C."/>
            <person name="Bovenberg R.A.L."/>
            <person name="Breitling R."/>
            <person name="Takano E."/>
        </authorList>
    </citation>
    <scope>NUCLEOTIDE SEQUENCE [LARGE SCALE GENOMIC DNA]</scope>
    <source>
        <strain evidence="2">ATCC 27064 / DSM 738 / JCM 4710 / NBRC 13307 / NCIMB 12785 / NRRL 3585 / VKM Ac-602</strain>
        <plasmid evidence="1">pSCL4</plasmid>
    </source>
</reference>
<gene>
    <name evidence="1" type="ORF">SCLAV_p0320</name>
</gene>
<protein>
    <submittedName>
        <fullName evidence="1">Uncharacterized protein</fullName>
    </submittedName>
</protein>
<geneLocation type="plasmid" evidence="1 2">
    <name>pSCL4</name>
</geneLocation>
<sequence>MKYSLWPQVSTEPLGMRTVEWTYKVASTTRETVPVTISV</sequence>
<dbReference type="EMBL" id="CM000914">
    <property type="protein sequence ID" value="EFG03811.2"/>
    <property type="molecule type" value="Genomic_DNA"/>
</dbReference>
<accession>D5SIR8</accession>
<dbReference type="Proteomes" id="UP000002357">
    <property type="component" value="Plasmid pSCL4"/>
</dbReference>